<dbReference type="Proteomes" id="UP000321927">
    <property type="component" value="Unassembled WGS sequence"/>
</dbReference>
<dbReference type="InterPro" id="IPR021254">
    <property type="entry name" value="DUF2806"/>
</dbReference>
<reference evidence="2 4" key="2">
    <citation type="submission" date="2019-08" db="EMBL/GenBank/DDBJ databases">
        <title>Genome of Algoriphagus ratkowskyi IC026.</title>
        <authorList>
            <person name="Bowman J.P."/>
        </authorList>
    </citation>
    <scope>NUCLEOTIDE SEQUENCE [LARGE SCALE GENOMIC DNA]</scope>
    <source>
        <strain evidence="2 4">IC026</strain>
    </source>
</reference>
<evidence type="ECO:0000313" key="4">
    <source>
        <dbReference type="Proteomes" id="UP000321927"/>
    </source>
</evidence>
<evidence type="ECO:0000313" key="3">
    <source>
        <dbReference type="Proteomes" id="UP000249115"/>
    </source>
</evidence>
<accession>A0A2W7RVA8</accession>
<reference evidence="1 3" key="1">
    <citation type="submission" date="2018-06" db="EMBL/GenBank/DDBJ databases">
        <title>Genomic Encyclopedia of Archaeal and Bacterial Type Strains, Phase II (KMG-II): from individual species to whole genera.</title>
        <authorList>
            <person name="Goeker M."/>
        </authorList>
    </citation>
    <scope>NUCLEOTIDE SEQUENCE [LARGE SCALE GENOMIC DNA]</scope>
    <source>
        <strain evidence="1 3">DSM 22686</strain>
    </source>
</reference>
<dbReference type="Pfam" id="PF10987">
    <property type="entry name" value="DUF2806"/>
    <property type="match status" value="1"/>
</dbReference>
<dbReference type="OrthoDB" id="886161at2"/>
<sequence length="335" mass="37503">MENQEESGLEKITDTIGELVTGIPAPIRKNFFKAFAQLCTAAVDVPVAKLEGKAAEIRAESRARIQILNKEGEQISEQLKVPKEYVDRASQKFASKVIKEQLNLDEIGMQAANNLKNEKYKENKEENVKEIDDDWLNEFENSAKLKSSNEMKMIFGKILSGEIKNPGSFSVRTIQLLSQLDNQAAILFQKLCSQSISMLIGGSHLIDARVASLDGNPSSNSLRTYGLSFDNLNVLLEYGLIISDYNSWLNYSPCIINENMSVSAAICFGKYRYGLMPTDREKYDKNVKLNGVALTKAGKELLTIIPLKEEDSSKYKSAFEEFLAKKHLKLIQIGK</sequence>
<gene>
    <name evidence="2" type="ORF">ESW18_12285</name>
    <name evidence="1" type="ORF">LV84_01173</name>
</gene>
<dbReference type="RefSeq" id="WP_086501039.1">
    <property type="nucleotide sequence ID" value="NZ_MSSV01000007.1"/>
</dbReference>
<dbReference type="Proteomes" id="UP000249115">
    <property type="component" value="Unassembled WGS sequence"/>
</dbReference>
<proteinExistence type="predicted"/>
<organism evidence="1 3">
    <name type="scientific">Algoriphagus ratkowskyi</name>
    <dbReference type="NCBI Taxonomy" id="57028"/>
    <lineage>
        <taxon>Bacteria</taxon>
        <taxon>Pseudomonadati</taxon>
        <taxon>Bacteroidota</taxon>
        <taxon>Cytophagia</taxon>
        <taxon>Cytophagales</taxon>
        <taxon>Cyclobacteriaceae</taxon>
        <taxon>Algoriphagus</taxon>
    </lineage>
</organism>
<name>A0A2W7RVA8_9BACT</name>
<dbReference type="EMBL" id="QKZU01000004">
    <property type="protein sequence ID" value="PZX59147.1"/>
    <property type="molecule type" value="Genomic_DNA"/>
</dbReference>
<evidence type="ECO:0000313" key="1">
    <source>
        <dbReference type="EMBL" id="PZX59147.1"/>
    </source>
</evidence>
<protein>
    <submittedName>
        <fullName evidence="2">DUF2806 domain-containing protein</fullName>
    </submittedName>
    <submittedName>
        <fullName evidence="1">Uncharacterized protein DUF2806</fullName>
    </submittedName>
</protein>
<comment type="caution">
    <text evidence="1">The sequence shown here is derived from an EMBL/GenBank/DDBJ whole genome shotgun (WGS) entry which is preliminary data.</text>
</comment>
<evidence type="ECO:0000313" key="2">
    <source>
        <dbReference type="EMBL" id="TXD77567.1"/>
    </source>
</evidence>
<keyword evidence="4" id="KW-1185">Reference proteome</keyword>
<dbReference type="EMBL" id="VORV01000007">
    <property type="protein sequence ID" value="TXD77567.1"/>
    <property type="molecule type" value="Genomic_DNA"/>
</dbReference>
<dbReference type="AlphaFoldDB" id="A0A2W7RVA8"/>